<dbReference type="EMBL" id="QLLI01000007">
    <property type="protein sequence ID" value="RAI94651.1"/>
    <property type="molecule type" value="Genomic_DNA"/>
</dbReference>
<evidence type="ECO:0000313" key="3">
    <source>
        <dbReference type="Proteomes" id="UP000248827"/>
    </source>
</evidence>
<keyword evidence="3" id="KW-1185">Reference proteome</keyword>
<dbReference type="InterPro" id="IPR025410">
    <property type="entry name" value="Lant_dehyd"/>
</dbReference>
<dbReference type="Pfam" id="PF13575">
    <property type="entry name" value="DUF4135"/>
    <property type="match status" value="1"/>
</dbReference>
<evidence type="ECO:0000259" key="1">
    <source>
        <dbReference type="Pfam" id="PF13575"/>
    </source>
</evidence>
<dbReference type="InterPro" id="IPR007822">
    <property type="entry name" value="LANC-like"/>
</dbReference>
<reference evidence="2 3" key="1">
    <citation type="submission" date="2018-06" db="EMBL/GenBank/DDBJ databases">
        <title>Freshwater and sediment microbial communities from various areas in North America, analyzing microbe dynamics in response to fracking.</title>
        <authorList>
            <person name="Lamendella R."/>
        </authorList>
    </citation>
    <scope>NUCLEOTIDE SEQUENCE [LARGE SCALE GENOMIC DNA]</scope>
    <source>
        <strain evidence="2 3">NG-13</strain>
    </source>
</reference>
<name>A0ABX9BJC7_9BACL</name>
<dbReference type="CDD" id="cd04792">
    <property type="entry name" value="LanM-like"/>
    <property type="match status" value="1"/>
</dbReference>
<feature type="domain" description="Lantibiotic biosynthesis protein dehydration" evidence="1">
    <location>
        <begin position="225"/>
        <end position="597"/>
    </location>
</feature>
<dbReference type="SUPFAM" id="SSF158745">
    <property type="entry name" value="LanC-like"/>
    <property type="match status" value="1"/>
</dbReference>
<dbReference type="PIRSF" id="PIRSF037228">
    <property type="entry name" value="Lant_mod_RumM"/>
    <property type="match status" value="1"/>
</dbReference>
<dbReference type="PRINTS" id="PR01950">
    <property type="entry name" value="LANCSUPER"/>
</dbReference>
<organism evidence="2 3">
    <name type="scientific">Paenibacillus pabuli</name>
    <dbReference type="NCBI Taxonomy" id="1472"/>
    <lineage>
        <taxon>Bacteria</taxon>
        <taxon>Bacillati</taxon>
        <taxon>Bacillota</taxon>
        <taxon>Bacilli</taxon>
        <taxon>Bacillales</taxon>
        <taxon>Paenibacillaceae</taxon>
        <taxon>Paenibacillus</taxon>
    </lineage>
</organism>
<proteinExistence type="predicted"/>
<dbReference type="Pfam" id="PF05147">
    <property type="entry name" value="LANC_like"/>
    <property type="match status" value="1"/>
</dbReference>
<protein>
    <submittedName>
        <fullName evidence="2">Type 2 lantibiotic biosynthesis protein LanM</fullName>
    </submittedName>
</protein>
<accession>A0ABX9BJC7</accession>
<gene>
    <name evidence="2" type="ORF">DET54_107188</name>
</gene>
<dbReference type="Proteomes" id="UP000248827">
    <property type="component" value="Unassembled WGS sequence"/>
</dbReference>
<comment type="caution">
    <text evidence="2">The sequence shown here is derived from an EMBL/GenBank/DDBJ whole genome shotgun (WGS) entry which is preliminary data.</text>
</comment>
<sequence>MMSTLTTQSHDSKYSALNASALFFEERKDFLDTLDQSENQAEARKTAIDHWRNEALLLDDNHYQARLNALGLNEEEFGNLLLLSLNTKALSTDNSVAKEQVRIGIKEWEEALLLNRSIPLQSGAPTKLISAFRPFLLWAARQWDTFVDECTEVRLIAEVDRLREKLLQDLAECLLQFGARTFVLELHVAKQMGELYGDTPEERFRSFVERKLWDTAQIEFLYNEYPILARMLMIRTIFIVNATLEAMERFTADRPKLILTLGLPQDCGRLQSFVAGMGDAHQEGRSVIRMQLEDGTELVYKPKPLGASKHFSDFLGWMNSQGFHPEFKPMRVLDQGNYGWEEFIVQRGCTNSNEVERYYTRLGGLLAILYSMRGTDFHMENVIASGEHPIPIDLETVFHNTPTLHFPDTADVEAKKKIVDSVIGTGLLPLLLYQNEEGFGVEMSGIGGGEQVLPFPVLQVENDETDEMRFVRKAKSTKGSENIPMLNNIPTHAAKYVNHIVEGFRQACSIFRRNRTLLLDKNNSPLAPFANDTVRIILRATQFYANFLMESGHPNYTRDAFKRELLMDRLWFTVLDPRAIASERQDLLYGDIPYFTTTPSSLDLYDSRGQRIPGFFASSSYDLALKRLLSLDDEEDRQVDWIISSILGSADWRSAEKGCCNKNNMLVNLEETGESDDQAVESIDQNNTFLEQASEIGDYLLKEAIYSTGGHDATWVGVGMNYRGQWNVAAMKGGLYDGAAGPSLFLAHLGRLTGQRKYSDLAQLSMRTSIASLPYNTSFGSAFYGQASVLYSMLQLSALGLNEKNWSEKTALILNHLRMGVPFDNYYDVLGGGAGIIPVLLDLYREQGIEEALDTAILYGDRLLEYAIPLGDGLGWPSPLKNKQPLGGFAHGSAGIAWSLNRLARINGDPRYLEAAEAALRYDRSLYNSEKENWTDLRKLEASEAHSSKFWCHGSAGIGLSRLLLLQDSESLNGCTAMLDEIETAIHSSLNGGIGASHCLCHGDMGIQELLLQSGLILGRQEDLKKARLLAQHVIREKKLTGHWQTGVPRAIATPGFFLGYSGIGYQLLRTVDPTGVPSVLSLAQPALS</sequence>
<dbReference type="SMART" id="SM01260">
    <property type="entry name" value="LANC_like"/>
    <property type="match status" value="1"/>
</dbReference>
<dbReference type="Gene3D" id="1.50.10.10">
    <property type="match status" value="1"/>
</dbReference>
<dbReference type="InterPro" id="IPR017146">
    <property type="entry name" value="Lanti_2_LanM"/>
</dbReference>
<dbReference type="NCBIfam" id="TIGR03897">
    <property type="entry name" value="lanti_2_LanM"/>
    <property type="match status" value="1"/>
</dbReference>
<evidence type="ECO:0000313" key="2">
    <source>
        <dbReference type="EMBL" id="RAI94651.1"/>
    </source>
</evidence>
<dbReference type="InterPro" id="IPR012341">
    <property type="entry name" value="6hp_glycosidase-like_sf"/>
</dbReference>